<sequence length="181" mass="20473">MRKDFDGPGNCRKSKMQLGGFIPTLAIRRVVKIPGHTLERLQLCINIPSSADPFVDTVANARIDHAFVDMICCRPRLSTKVSAGARGMSLTRRPFVIGDSKLGHLRKMRRDGYDIRIEVYEWNTILDVLQCQAVRRSYCVIHTNETIAAFDRVTMALKNVIDSPVTFANRDWHLIKNSCGL</sequence>
<evidence type="ECO:0000313" key="2">
    <source>
        <dbReference type="Proteomes" id="UP000812287"/>
    </source>
</evidence>
<dbReference type="EMBL" id="MU250531">
    <property type="protein sequence ID" value="KAG7447818.1"/>
    <property type="molecule type" value="Genomic_DNA"/>
</dbReference>
<evidence type="ECO:0000313" key="1">
    <source>
        <dbReference type="EMBL" id="KAG7447818.1"/>
    </source>
</evidence>
<proteinExistence type="predicted"/>
<dbReference type="RefSeq" id="XP_043041318.1">
    <property type="nucleotide sequence ID" value="XM_043177046.1"/>
</dbReference>
<gene>
    <name evidence="1" type="ORF">BT62DRAFT_1004579</name>
</gene>
<dbReference type="Proteomes" id="UP000812287">
    <property type="component" value="Unassembled WGS sequence"/>
</dbReference>
<accession>A0A9P7VWD2</accession>
<comment type="caution">
    <text evidence="1">The sequence shown here is derived from an EMBL/GenBank/DDBJ whole genome shotgun (WGS) entry which is preliminary data.</text>
</comment>
<keyword evidence="2" id="KW-1185">Reference proteome</keyword>
<dbReference type="OrthoDB" id="2857928at2759"/>
<dbReference type="GeneID" id="66099333"/>
<dbReference type="AlphaFoldDB" id="A0A9P7VWD2"/>
<name>A0A9P7VWD2_9AGAR</name>
<protein>
    <submittedName>
        <fullName evidence="1">Uncharacterized protein</fullName>
    </submittedName>
</protein>
<reference evidence="1" key="1">
    <citation type="submission" date="2020-11" db="EMBL/GenBank/DDBJ databases">
        <title>Adaptations for nitrogen fixation in a non-lichenized fungal sporocarp promotes dispersal by wood-feeding termites.</title>
        <authorList>
            <consortium name="DOE Joint Genome Institute"/>
            <person name="Koch R.A."/>
            <person name="Yoon G."/>
            <person name="Arayal U."/>
            <person name="Lail K."/>
            <person name="Amirebrahimi M."/>
            <person name="Labutti K."/>
            <person name="Lipzen A."/>
            <person name="Riley R."/>
            <person name="Barry K."/>
            <person name="Henrissat B."/>
            <person name="Grigoriev I.V."/>
            <person name="Herr J.R."/>
            <person name="Aime M.C."/>
        </authorList>
    </citation>
    <scope>NUCLEOTIDE SEQUENCE</scope>
    <source>
        <strain evidence="1">MCA 3950</strain>
    </source>
</reference>
<organism evidence="1 2">
    <name type="scientific">Guyanagaster necrorhizus</name>
    <dbReference type="NCBI Taxonomy" id="856835"/>
    <lineage>
        <taxon>Eukaryota</taxon>
        <taxon>Fungi</taxon>
        <taxon>Dikarya</taxon>
        <taxon>Basidiomycota</taxon>
        <taxon>Agaricomycotina</taxon>
        <taxon>Agaricomycetes</taxon>
        <taxon>Agaricomycetidae</taxon>
        <taxon>Agaricales</taxon>
        <taxon>Marasmiineae</taxon>
        <taxon>Physalacriaceae</taxon>
        <taxon>Guyanagaster</taxon>
    </lineage>
</organism>